<name>A0AC61DDS3_9FIRM</name>
<accession>A0AC61DDS3</accession>
<keyword evidence="2" id="KW-1185">Reference proteome</keyword>
<proteinExistence type="predicted"/>
<gene>
    <name evidence="1" type="ORF">CS063_07950</name>
</gene>
<comment type="caution">
    <text evidence="1">The sequence shown here is derived from an EMBL/GenBank/DDBJ whole genome shotgun (WGS) entry which is preliminary data.</text>
</comment>
<reference evidence="1" key="1">
    <citation type="submission" date="2017-10" db="EMBL/GenBank/DDBJ databases">
        <title>Genome sequence of cellulolytic Lachnospiraceae bacterium XHS1971 isolated from hotspring sediment.</title>
        <authorList>
            <person name="Vasudevan G."/>
            <person name="Joshi A.J."/>
            <person name="Hivarkar S."/>
            <person name="Lanjekar V.B."/>
            <person name="Dhakephalkar P.K."/>
            <person name="Dagar S."/>
        </authorList>
    </citation>
    <scope>NUCLEOTIDE SEQUENCE</scope>
    <source>
        <strain evidence="1">XHS1971</strain>
    </source>
</reference>
<dbReference type="EMBL" id="PEDL01000006">
    <property type="protein sequence ID" value="PHV70943.1"/>
    <property type="molecule type" value="Genomic_DNA"/>
</dbReference>
<dbReference type="Proteomes" id="UP000224460">
    <property type="component" value="Unassembled WGS sequence"/>
</dbReference>
<keyword evidence="1" id="KW-0808">Transferase</keyword>
<organism evidence="1 2">
    <name type="scientific">Sporanaerobium hydrogeniformans</name>
    <dbReference type="NCBI Taxonomy" id="3072179"/>
    <lineage>
        <taxon>Bacteria</taxon>
        <taxon>Bacillati</taxon>
        <taxon>Bacillota</taxon>
        <taxon>Clostridia</taxon>
        <taxon>Lachnospirales</taxon>
        <taxon>Lachnospiraceae</taxon>
        <taxon>Sporanaerobium</taxon>
    </lineage>
</organism>
<sequence length="298" mass="34738">MEQKCFIKEKRGGRMKLIELIKKIFLLGIQRKVVRAEDIGKAYTFVSDCYENTFLKEMHVYNDEVLNAFIEALPTDTKGLLDLACGTGYNSEVLARVYTQAQFYLVDISKGMLEEAKKKQMRTASFIQKDMLGFLKEQPDESLDGVICCWAIKYQPPRQIIKEVYRILKPGGIFGVLVNTKKTLPEIRKIYPSLLLKHPETIQRIMFNLPNPNNKLVFLKWFKKARFQVLRAEEGKRVFHFRNEEKLIEWVTHTGALAGFDCMLDLQNQEIKKSLEASLMKKRIHSVTHRFVWAILKK</sequence>
<keyword evidence="1" id="KW-0489">Methyltransferase</keyword>
<evidence type="ECO:0000313" key="2">
    <source>
        <dbReference type="Proteomes" id="UP000224460"/>
    </source>
</evidence>
<protein>
    <submittedName>
        <fullName evidence="1">Methyltransferase</fullName>
    </submittedName>
</protein>
<evidence type="ECO:0000313" key="1">
    <source>
        <dbReference type="EMBL" id="PHV70943.1"/>
    </source>
</evidence>